<dbReference type="Pfam" id="PF00230">
    <property type="entry name" value="MIP"/>
    <property type="match status" value="1"/>
</dbReference>
<feature type="transmembrane region" description="Helical" evidence="7">
    <location>
        <begin position="133"/>
        <end position="152"/>
    </location>
</feature>
<feature type="non-terminal residue" evidence="8">
    <location>
        <position position="240"/>
    </location>
</feature>
<accession>A0A316VEK2</accession>
<name>A0A316VEK2_9BASI</name>
<keyword evidence="3 6" id="KW-0812">Transmembrane</keyword>
<reference evidence="8 9" key="1">
    <citation type="journal article" date="2018" name="Mol. Biol. Evol.">
        <title>Broad Genomic Sampling Reveals a Smut Pathogenic Ancestry of the Fungal Clade Ustilaginomycotina.</title>
        <authorList>
            <person name="Kijpornyongpan T."/>
            <person name="Mondo S.J."/>
            <person name="Barry K."/>
            <person name="Sandor L."/>
            <person name="Lee J."/>
            <person name="Lipzen A."/>
            <person name="Pangilinan J."/>
            <person name="LaButti K."/>
            <person name="Hainaut M."/>
            <person name="Henrissat B."/>
            <person name="Grigoriev I.V."/>
            <person name="Spatafora J.W."/>
            <person name="Aime M.C."/>
        </authorList>
    </citation>
    <scope>NUCLEOTIDE SEQUENCE [LARGE SCALE GENOMIC DNA]</scope>
    <source>
        <strain evidence="8 9">MCA 3882</strain>
    </source>
</reference>
<sequence>FIATLAEFVGTCMFLFFALAINSTCSTVEDEEKAAGMKTVDLTALLVSSVGFAFSLAISAWVFFRVSGGVQNPAITVALALTGAFPWQRAIALTVAQYLGAIAASGLIVGLYPSHTLNTRTTLNPAMTINQGFWLEFLMSALLIFTVLMLAAEKHRGTFLAPIGIGLCLLITQLLGQPYTGASVNPARTLGPDIVQGKFDHYGWIYYAAPYSAAIATATFYAMLKWMKYETAAPDQDADE</sequence>
<dbReference type="Gene3D" id="1.20.1080.10">
    <property type="entry name" value="Glycerol uptake facilitator protein"/>
    <property type="match status" value="1"/>
</dbReference>
<keyword evidence="6" id="KW-0813">Transport</keyword>
<evidence type="ECO:0000256" key="7">
    <source>
        <dbReference type="SAM" id="Phobius"/>
    </source>
</evidence>
<evidence type="ECO:0000256" key="4">
    <source>
        <dbReference type="ARBA" id="ARBA00022989"/>
    </source>
</evidence>
<proteinExistence type="inferred from homology"/>
<evidence type="ECO:0000313" key="8">
    <source>
        <dbReference type="EMBL" id="PWN35956.1"/>
    </source>
</evidence>
<feature type="transmembrane region" description="Helical" evidence="7">
    <location>
        <begin position="95"/>
        <end position="113"/>
    </location>
</feature>
<dbReference type="GO" id="GO:0015250">
    <property type="term" value="F:water channel activity"/>
    <property type="evidence" value="ECO:0007669"/>
    <property type="project" value="TreeGrafter"/>
</dbReference>
<dbReference type="PRINTS" id="PR00783">
    <property type="entry name" value="MINTRINSICP"/>
</dbReference>
<evidence type="ECO:0000256" key="3">
    <source>
        <dbReference type="ARBA" id="ARBA00022692"/>
    </source>
</evidence>
<dbReference type="OrthoDB" id="3222at2759"/>
<dbReference type="GO" id="GO:0005886">
    <property type="term" value="C:plasma membrane"/>
    <property type="evidence" value="ECO:0007669"/>
    <property type="project" value="TreeGrafter"/>
</dbReference>
<dbReference type="InterPro" id="IPR000425">
    <property type="entry name" value="MIP"/>
</dbReference>
<dbReference type="Proteomes" id="UP000245771">
    <property type="component" value="Unassembled WGS sequence"/>
</dbReference>
<evidence type="ECO:0000256" key="2">
    <source>
        <dbReference type="ARBA" id="ARBA00006175"/>
    </source>
</evidence>
<dbReference type="SUPFAM" id="SSF81338">
    <property type="entry name" value="Aquaporin-like"/>
    <property type="match status" value="1"/>
</dbReference>
<keyword evidence="5 7" id="KW-0472">Membrane</keyword>
<dbReference type="InterPro" id="IPR023271">
    <property type="entry name" value="Aquaporin-like"/>
</dbReference>
<dbReference type="InterPro" id="IPR034294">
    <property type="entry name" value="Aquaporin_transptr"/>
</dbReference>
<dbReference type="PANTHER" id="PTHR19139">
    <property type="entry name" value="AQUAPORIN TRANSPORTER"/>
    <property type="match status" value="1"/>
</dbReference>
<dbReference type="GeneID" id="37017544"/>
<dbReference type="InParanoid" id="A0A316VEK2"/>
<dbReference type="RefSeq" id="XP_025356258.1">
    <property type="nucleotide sequence ID" value="XM_025495763.1"/>
</dbReference>
<dbReference type="PANTHER" id="PTHR19139:SF199">
    <property type="entry name" value="MIP17260P"/>
    <property type="match status" value="1"/>
</dbReference>
<evidence type="ECO:0000256" key="5">
    <source>
        <dbReference type="ARBA" id="ARBA00023136"/>
    </source>
</evidence>
<evidence type="ECO:0000256" key="6">
    <source>
        <dbReference type="RuleBase" id="RU000477"/>
    </source>
</evidence>
<feature type="transmembrane region" description="Helical" evidence="7">
    <location>
        <begin position="204"/>
        <end position="224"/>
    </location>
</feature>
<feature type="transmembrane region" description="Helical" evidence="7">
    <location>
        <begin position="6"/>
        <end position="28"/>
    </location>
</feature>
<comment type="similarity">
    <text evidence="2 6">Belongs to the MIP/aquaporin (TC 1.A.8) family.</text>
</comment>
<keyword evidence="9" id="KW-1185">Reference proteome</keyword>
<gene>
    <name evidence="8" type="ORF">FA14DRAFT_105920</name>
</gene>
<feature type="transmembrane region" description="Helical" evidence="7">
    <location>
        <begin position="40"/>
        <end position="64"/>
    </location>
</feature>
<dbReference type="STRING" id="1280837.A0A316VEK2"/>
<evidence type="ECO:0000256" key="1">
    <source>
        <dbReference type="ARBA" id="ARBA00004141"/>
    </source>
</evidence>
<evidence type="ECO:0000313" key="9">
    <source>
        <dbReference type="Proteomes" id="UP000245771"/>
    </source>
</evidence>
<dbReference type="EMBL" id="KZ819603">
    <property type="protein sequence ID" value="PWN35956.1"/>
    <property type="molecule type" value="Genomic_DNA"/>
</dbReference>
<feature type="non-terminal residue" evidence="8">
    <location>
        <position position="1"/>
    </location>
</feature>
<comment type="subcellular location">
    <subcellularLocation>
        <location evidence="1">Membrane</location>
        <topology evidence="1">Multi-pass membrane protein</topology>
    </subcellularLocation>
</comment>
<protein>
    <submittedName>
        <fullName evidence="8">Aquaporin-like protein</fullName>
    </submittedName>
</protein>
<keyword evidence="4 7" id="KW-1133">Transmembrane helix</keyword>
<dbReference type="AlphaFoldDB" id="A0A316VEK2"/>
<organism evidence="8 9">
    <name type="scientific">Meira miltonrushii</name>
    <dbReference type="NCBI Taxonomy" id="1280837"/>
    <lineage>
        <taxon>Eukaryota</taxon>
        <taxon>Fungi</taxon>
        <taxon>Dikarya</taxon>
        <taxon>Basidiomycota</taxon>
        <taxon>Ustilaginomycotina</taxon>
        <taxon>Exobasidiomycetes</taxon>
        <taxon>Exobasidiales</taxon>
        <taxon>Brachybasidiaceae</taxon>
        <taxon>Meira</taxon>
    </lineage>
</organism>